<comment type="caution">
    <text evidence="3">The sequence shown here is derived from an EMBL/GenBank/DDBJ whole genome shotgun (WGS) entry which is preliminary data.</text>
</comment>
<organism evidence="3 4">
    <name type="scientific">Zoogloea ramigera</name>
    <dbReference type="NCBI Taxonomy" id="350"/>
    <lineage>
        <taxon>Bacteria</taxon>
        <taxon>Pseudomonadati</taxon>
        <taxon>Pseudomonadota</taxon>
        <taxon>Betaproteobacteria</taxon>
        <taxon>Rhodocyclales</taxon>
        <taxon>Zoogloeaceae</taxon>
        <taxon>Zoogloea</taxon>
    </lineage>
</organism>
<sequence>MSFKKALLAVTAAASLFAAGAANAAYTQSATDFSAAYNFSNFLNADGSFNLSFTNVTGKLEFNLPAATPGGADRQIVLDWGDGTGTPSYTYNGVAYTGGNVAVTGAGITQVLSLFLPSLAAQLNPVINAQEVFDLDFNLNSGLNFGVTETNRTVTGAPATGMTAEQALLALSVSPNAGLLANTLTDVTTTVSNAPSVIVNNVPEPESFALLGLGALGMMAARRRRA</sequence>
<name>A0A4Y4CSC8_ZOORA</name>
<dbReference type="RefSeq" id="WP_141351582.1">
    <property type="nucleotide sequence ID" value="NZ_BJNV01000028.1"/>
</dbReference>
<feature type="domain" description="Ice-binding protein C-terminal" evidence="2">
    <location>
        <begin position="202"/>
        <end position="224"/>
    </location>
</feature>
<evidence type="ECO:0000313" key="4">
    <source>
        <dbReference type="Proteomes" id="UP000318422"/>
    </source>
</evidence>
<dbReference type="AlphaFoldDB" id="A0A4Y4CSC8"/>
<proteinExistence type="predicted"/>
<evidence type="ECO:0000256" key="1">
    <source>
        <dbReference type="SAM" id="SignalP"/>
    </source>
</evidence>
<dbReference type="Proteomes" id="UP000318422">
    <property type="component" value="Unassembled WGS sequence"/>
</dbReference>
<gene>
    <name evidence="3" type="ORF">ZRA01_19080</name>
</gene>
<protein>
    <recommendedName>
        <fullName evidence="2">Ice-binding protein C-terminal domain-containing protein</fullName>
    </recommendedName>
</protein>
<dbReference type="Pfam" id="PF07589">
    <property type="entry name" value="PEP-CTERM"/>
    <property type="match status" value="1"/>
</dbReference>
<keyword evidence="4" id="KW-1185">Reference proteome</keyword>
<evidence type="ECO:0000259" key="2">
    <source>
        <dbReference type="Pfam" id="PF07589"/>
    </source>
</evidence>
<dbReference type="EMBL" id="BJNV01000028">
    <property type="protein sequence ID" value="GEC95835.1"/>
    <property type="molecule type" value="Genomic_DNA"/>
</dbReference>
<feature type="signal peptide" evidence="1">
    <location>
        <begin position="1"/>
        <end position="24"/>
    </location>
</feature>
<keyword evidence="1" id="KW-0732">Signal</keyword>
<feature type="chain" id="PRO_5021398747" description="Ice-binding protein C-terminal domain-containing protein" evidence="1">
    <location>
        <begin position="25"/>
        <end position="226"/>
    </location>
</feature>
<dbReference type="InterPro" id="IPR013424">
    <property type="entry name" value="Ice-binding_C"/>
</dbReference>
<accession>A0A4Y4CSC8</accession>
<reference evidence="3 4" key="1">
    <citation type="submission" date="2019-06" db="EMBL/GenBank/DDBJ databases">
        <title>Whole genome shotgun sequence of Zoogloea ramigera NBRC 15342.</title>
        <authorList>
            <person name="Hosoyama A."/>
            <person name="Uohara A."/>
            <person name="Ohji S."/>
            <person name="Ichikawa N."/>
        </authorList>
    </citation>
    <scope>NUCLEOTIDE SEQUENCE [LARGE SCALE GENOMIC DNA]</scope>
    <source>
        <strain evidence="3 4">NBRC 15342</strain>
    </source>
</reference>
<dbReference type="NCBIfam" id="TIGR02595">
    <property type="entry name" value="PEP_CTERM"/>
    <property type="match status" value="1"/>
</dbReference>
<evidence type="ECO:0000313" key="3">
    <source>
        <dbReference type="EMBL" id="GEC95835.1"/>
    </source>
</evidence>